<dbReference type="Proteomes" id="UP001306119">
    <property type="component" value="Unassembled WGS sequence"/>
</dbReference>
<comment type="caution">
    <text evidence="1">The sequence shown here is derived from an EMBL/GenBank/DDBJ whole genome shotgun (WGS) entry which is preliminary data.</text>
</comment>
<sequence length="112" mass="13276">MMSNILAFPVKEQPRDRTPLELIVEQELLDLGADSYMIDVVIERMEKFLELASFEFDLKMKVSKNCLDEMHQNVFPVISDMQESMRNTMNDMLTERVLHEIRLYNLERHAVK</sequence>
<keyword evidence="2" id="KW-1185">Reference proteome</keyword>
<protein>
    <submittedName>
        <fullName evidence="1">Uncharacterized protein</fullName>
    </submittedName>
</protein>
<accession>A0ABU6L4C6</accession>
<gene>
    <name evidence="1" type="ORF">VXS06_03505</name>
</gene>
<name>A0ABU6L4C6_9GAMM</name>
<evidence type="ECO:0000313" key="1">
    <source>
        <dbReference type="EMBL" id="MEC6830822.1"/>
    </source>
</evidence>
<organism evidence="1 2">
    <name type="scientific">Photobacterium toruni</name>
    <dbReference type="NCBI Taxonomy" id="1935446"/>
    <lineage>
        <taxon>Bacteria</taxon>
        <taxon>Pseudomonadati</taxon>
        <taxon>Pseudomonadota</taxon>
        <taxon>Gammaproteobacteria</taxon>
        <taxon>Vibrionales</taxon>
        <taxon>Vibrionaceae</taxon>
        <taxon>Photobacterium</taxon>
    </lineage>
</organism>
<proteinExistence type="predicted"/>
<evidence type="ECO:0000313" key="2">
    <source>
        <dbReference type="Proteomes" id="UP001306119"/>
    </source>
</evidence>
<reference evidence="1 2" key="1">
    <citation type="submission" date="2024-01" db="EMBL/GenBank/DDBJ databases">
        <title>Active colonisers of the gastrointestinal tract of Atlantic salmon farmed in a warm water region.</title>
        <authorList>
            <person name="Bowman J.P."/>
        </authorList>
    </citation>
    <scope>NUCLEOTIDE SEQUENCE [LARGE SCALE GENOMIC DNA]</scope>
    <source>
        <strain evidence="1 2">S3MW1</strain>
    </source>
</reference>
<dbReference type="EMBL" id="JAYXUG010000002">
    <property type="protein sequence ID" value="MEC6830822.1"/>
    <property type="molecule type" value="Genomic_DNA"/>
</dbReference>
<dbReference type="RefSeq" id="WP_235866907.1">
    <property type="nucleotide sequence ID" value="NZ_AP024855.1"/>
</dbReference>